<dbReference type="PROSITE" id="PS00191">
    <property type="entry name" value="CYTOCHROME_B5_1"/>
    <property type="match status" value="1"/>
</dbReference>
<dbReference type="InterPro" id="IPR005804">
    <property type="entry name" value="FA_desaturase_dom"/>
</dbReference>
<keyword evidence="5" id="KW-1185">Reference proteome</keyword>
<dbReference type="SUPFAM" id="SSF55856">
    <property type="entry name" value="Cytochrome b5-like heme/steroid binding domain"/>
    <property type="match status" value="1"/>
</dbReference>
<feature type="region of interest" description="Disordered" evidence="1">
    <location>
        <begin position="1"/>
        <end position="27"/>
    </location>
</feature>
<dbReference type="OrthoDB" id="260091at2759"/>
<dbReference type="GO" id="GO:0016717">
    <property type="term" value="F:oxidoreductase activity, acting on paired donors, with oxidation of a pair of donors resulting in the reduction of molecular oxygen to two molecules of water"/>
    <property type="evidence" value="ECO:0007669"/>
    <property type="project" value="TreeGrafter"/>
</dbReference>
<dbReference type="Gene3D" id="3.10.120.10">
    <property type="entry name" value="Cytochrome b5-like heme/steroid binding domain"/>
    <property type="match status" value="1"/>
</dbReference>
<evidence type="ECO:0000313" key="5">
    <source>
        <dbReference type="Proteomes" id="UP000751190"/>
    </source>
</evidence>
<dbReference type="PANTHER" id="PTHR19353:SF15">
    <property type="entry name" value="CYTOCHROME B5 HEME-BINDING DOMAIN-CONTAINING PROTEIN"/>
    <property type="match status" value="1"/>
</dbReference>
<proteinExistence type="predicted"/>
<dbReference type="EMBL" id="JAGTXO010000013">
    <property type="protein sequence ID" value="KAG8464161.1"/>
    <property type="molecule type" value="Genomic_DNA"/>
</dbReference>
<comment type="caution">
    <text evidence="4">The sequence shown here is derived from an EMBL/GenBank/DDBJ whole genome shotgun (WGS) entry which is preliminary data.</text>
</comment>
<accession>A0A8J5XFJ0</accession>
<dbReference type="GO" id="GO:0006629">
    <property type="term" value="P:lipid metabolic process"/>
    <property type="evidence" value="ECO:0007669"/>
    <property type="project" value="InterPro"/>
</dbReference>
<feature type="domain" description="Fatty acid desaturase" evidence="3">
    <location>
        <begin position="354"/>
        <end position="487"/>
    </location>
</feature>
<dbReference type="OMA" id="YHEHVIG"/>
<dbReference type="InterPro" id="IPR012171">
    <property type="entry name" value="Fatty_acid_desaturase"/>
</dbReference>
<feature type="domain" description="Fatty acid desaturase" evidence="3">
    <location>
        <begin position="164"/>
        <end position="250"/>
    </location>
</feature>
<evidence type="ECO:0000259" key="3">
    <source>
        <dbReference type="Pfam" id="PF00487"/>
    </source>
</evidence>
<dbReference type="InterPro" id="IPR018506">
    <property type="entry name" value="Cyt_B5_heme-BS"/>
</dbReference>
<keyword evidence="2" id="KW-0472">Membrane</keyword>
<evidence type="ECO:0000256" key="2">
    <source>
        <dbReference type="SAM" id="Phobius"/>
    </source>
</evidence>
<organism evidence="4 5">
    <name type="scientific">Diacronema lutheri</name>
    <name type="common">Unicellular marine alga</name>
    <name type="synonym">Monochrysis lutheri</name>
    <dbReference type="NCBI Taxonomy" id="2081491"/>
    <lineage>
        <taxon>Eukaryota</taxon>
        <taxon>Haptista</taxon>
        <taxon>Haptophyta</taxon>
        <taxon>Pavlovophyceae</taxon>
        <taxon>Pavlovales</taxon>
        <taxon>Pavlovaceae</taxon>
        <taxon>Diacronema</taxon>
    </lineage>
</organism>
<reference evidence="4" key="1">
    <citation type="submission" date="2021-05" db="EMBL/GenBank/DDBJ databases">
        <title>The genome of the haptophyte Pavlova lutheri (Diacronema luteri, Pavlovales) - a model for lipid biosynthesis in eukaryotic algae.</title>
        <authorList>
            <person name="Hulatt C.J."/>
            <person name="Posewitz M.C."/>
        </authorList>
    </citation>
    <scope>NUCLEOTIDE SEQUENCE</scope>
    <source>
        <strain evidence="4">NIVA-4/92</strain>
    </source>
</reference>
<sequence length="521" mass="55622">MCAPGELDGRQGGVGAGGAPPTRPAEPTGALLWRLHGATYDLEPFVCAHPGGELAIRLAQGIDDATATNLFASYHAVGRGRAWETLERFRVSTAAPAAPAPSAFREEIEAMLRDHFAPAGGGAAGGGGARARVRGTASAAHAYMLVAFGVAQLVGWVLWARGHLLGVLLVPLFHWLFGVNSSHDATHFALSGSPAVNRLLAYASLPYFYSPGTWYAQHVVMHHTAANQIDKDPDLQHFQPLKLHVADVRTDFPSGEVHTCLDYLKCFGAGLHLAFAVPIAAGGACTRSFRAWYMHMYSPPILLPPGLARSASHRLLNLCAPVLFVAFIAYPYVAFGGGCDTRPNDGGGDGGGVLAAAAGACMSGGASGWRNWAGGRGGCDFGFARKSLFAFAPPMISSLIFMLVTQVSHVQPEAQRAHVDDESDFFKRQALTSVDYNGGSRLWGALTGGLNVQSLHHTLPHISSCHYASIYPKFKAICERHDVALVERTSLLHAAQTALRYIWMLNHSKRKLLFKEILAGA</sequence>
<dbReference type="GO" id="GO:0016020">
    <property type="term" value="C:membrane"/>
    <property type="evidence" value="ECO:0007669"/>
    <property type="project" value="TreeGrafter"/>
</dbReference>
<evidence type="ECO:0000313" key="4">
    <source>
        <dbReference type="EMBL" id="KAG8464161.1"/>
    </source>
</evidence>
<gene>
    <name evidence="4" type="ORF">KFE25_003224</name>
</gene>
<feature type="transmembrane region" description="Helical" evidence="2">
    <location>
        <begin position="315"/>
        <end position="333"/>
    </location>
</feature>
<keyword evidence="2" id="KW-1133">Transmembrane helix</keyword>
<feature type="transmembrane region" description="Helical" evidence="2">
    <location>
        <begin position="140"/>
        <end position="158"/>
    </location>
</feature>
<dbReference type="InterPro" id="IPR036400">
    <property type="entry name" value="Cyt_B5-like_heme/steroid_sf"/>
</dbReference>
<protein>
    <recommendedName>
        <fullName evidence="3">Fatty acid desaturase domain-containing protein</fullName>
    </recommendedName>
</protein>
<dbReference type="Pfam" id="PF00487">
    <property type="entry name" value="FA_desaturase"/>
    <property type="match status" value="2"/>
</dbReference>
<dbReference type="GO" id="GO:0020037">
    <property type="term" value="F:heme binding"/>
    <property type="evidence" value="ECO:0007669"/>
    <property type="project" value="InterPro"/>
</dbReference>
<dbReference type="PANTHER" id="PTHR19353">
    <property type="entry name" value="FATTY ACID DESATURASE 2"/>
    <property type="match status" value="1"/>
</dbReference>
<dbReference type="Proteomes" id="UP000751190">
    <property type="component" value="Unassembled WGS sequence"/>
</dbReference>
<keyword evidence="2" id="KW-0812">Transmembrane</keyword>
<dbReference type="AlphaFoldDB" id="A0A8J5XFJ0"/>
<evidence type="ECO:0000256" key="1">
    <source>
        <dbReference type="SAM" id="MobiDB-lite"/>
    </source>
</evidence>
<name>A0A8J5XFJ0_DIALT</name>